<dbReference type="InterPro" id="IPR003151">
    <property type="entry name" value="PIK-rel_kinase_FAT"/>
</dbReference>
<evidence type="ECO:0000256" key="1">
    <source>
        <dbReference type="SAM" id="MobiDB-lite"/>
    </source>
</evidence>
<protein>
    <recommendedName>
        <fullName evidence="2">PIK-related kinase FAT domain-containing protein</fullName>
    </recommendedName>
</protein>
<keyword evidence="4" id="KW-1185">Reference proteome</keyword>
<sequence length="438" mass="48148">MGRRKSGGTKAEADGQKSHGLALGTACVEGDRMGVDGEEMDEKAESSNLDDSPLMRGQHQRRLLLRSYPHFGTAHFGTAKWMYKSGKIYFNKTLKASTNAHSMTPIVPGNAPNSSIPLLARAYLQLGTWKRALSPILDDDSIQEILVPLKNAAHYAKAWAKAWHMWALFNTAVIPHYTLRGCPDVAAKYVVAAVTGYFYSIACASTAKGGVDDSLQLFHVKKNQEKEKENVFGVAHWCTLNDHQMETKALTEEAISMAEKKMNMSLDDIIKMSKKNAAKGKRPPRPPIKNNGFQNRNPSHGNAVLHGFMDSRSSIRQGVLAKRRSNVHGNQFPVITEMARKAAAISVQNRMRNPNGRCVLTPLQRSADADSDIKDHLRGPLAQGSSKEEVVVALEVVFIRDKGTLAQGNGKEEVALVVVLMVGVVLLIDRLQLTDFAK</sequence>
<evidence type="ECO:0000259" key="2">
    <source>
        <dbReference type="Pfam" id="PF02259"/>
    </source>
</evidence>
<accession>A0A8J5G7V3</accession>
<evidence type="ECO:0000313" key="3">
    <source>
        <dbReference type="EMBL" id="KAG6502470.1"/>
    </source>
</evidence>
<feature type="compositionally biased region" description="Basic residues" evidence="1">
    <location>
        <begin position="275"/>
        <end position="284"/>
    </location>
</feature>
<feature type="region of interest" description="Disordered" evidence="1">
    <location>
        <begin position="1"/>
        <end position="54"/>
    </location>
</feature>
<reference evidence="3 4" key="1">
    <citation type="submission" date="2020-08" db="EMBL/GenBank/DDBJ databases">
        <title>Plant Genome Project.</title>
        <authorList>
            <person name="Zhang R.-G."/>
        </authorList>
    </citation>
    <scope>NUCLEOTIDE SEQUENCE [LARGE SCALE GENOMIC DNA]</scope>
    <source>
        <tissue evidence="3">Rhizome</tissue>
    </source>
</reference>
<name>A0A8J5G7V3_ZINOF</name>
<dbReference type="EMBL" id="JACMSC010000010">
    <property type="protein sequence ID" value="KAG6502470.1"/>
    <property type="molecule type" value="Genomic_DNA"/>
</dbReference>
<feature type="domain" description="PIK-related kinase FAT" evidence="2">
    <location>
        <begin position="117"/>
        <end position="206"/>
    </location>
</feature>
<comment type="caution">
    <text evidence="3">The sequence shown here is derived from an EMBL/GenBank/DDBJ whole genome shotgun (WGS) entry which is preliminary data.</text>
</comment>
<dbReference type="PANTHER" id="PTHR36048:SF1">
    <property type="entry name" value="RIBOSOME MATURATION FACTOR"/>
    <property type="match status" value="1"/>
</dbReference>
<feature type="region of interest" description="Disordered" evidence="1">
    <location>
        <begin position="275"/>
        <end position="298"/>
    </location>
</feature>
<dbReference type="Proteomes" id="UP000734854">
    <property type="component" value="Unassembled WGS sequence"/>
</dbReference>
<gene>
    <name evidence="3" type="ORF">ZIOFF_034749</name>
</gene>
<proteinExistence type="predicted"/>
<dbReference type="AlphaFoldDB" id="A0A8J5G7V3"/>
<organism evidence="3 4">
    <name type="scientific">Zingiber officinale</name>
    <name type="common">Ginger</name>
    <name type="synonym">Amomum zingiber</name>
    <dbReference type="NCBI Taxonomy" id="94328"/>
    <lineage>
        <taxon>Eukaryota</taxon>
        <taxon>Viridiplantae</taxon>
        <taxon>Streptophyta</taxon>
        <taxon>Embryophyta</taxon>
        <taxon>Tracheophyta</taxon>
        <taxon>Spermatophyta</taxon>
        <taxon>Magnoliopsida</taxon>
        <taxon>Liliopsida</taxon>
        <taxon>Zingiberales</taxon>
        <taxon>Zingiberaceae</taxon>
        <taxon>Zingiber</taxon>
    </lineage>
</organism>
<evidence type="ECO:0000313" key="4">
    <source>
        <dbReference type="Proteomes" id="UP000734854"/>
    </source>
</evidence>
<dbReference type="Pfam" id="PF02259">
    <property type="entry name" value="FAT"/>
    <property type="match status" value="1"/>
</dbReference>
<dbReference type="PANTHER" id="PTHR36048">
    <property type="entry name" value="RIBOSOME MATURATION FACTOR"/>
    <property type="match status" value="1"/>
</dbReference>